<accession>A0A101QX77</accession>
<name>A0A101QX77_9ACTN</name>
<dbReference type="STRING" id="68231.AQJ30_15805"/>
<proteinExistence type="predicted"/>
<dbReference type="AlphaFoldDB" id="A0A101QX77"/>
<dbReference type="RefSeq" id="WP_067233869.1">
    <property type="nucleotide sequence ID" value="NZ_KQ948553.1"/>
</dbReference>
<protein>
    <submittedName>
        <fullName evidence="1">Uncharacterized protein</fullName>
    </submittedName>
</protein>
<keyword evidence="2" id="KW-1185">Reference proteome</keyword>
<gene>
    <name evidence="1" type="ORF">AQJ30_15805</name>
</gene>
<sequence length="59" mass="6637">MRRSEDFGHRPMVSFTDGRALNRVCARCTISTLTGEWGVRWPCTSAVVLGLVRREEATP</sequence>
<comment type="caution">
    <text evidence="1">The sequence shown here is derived from an EMBL/GenBank/DDBJ whole genome shotgun (WGS) entry which is preliminary data.</text>
</comment>
<dbReference type="GeneID" id="91426063"/>
<evidence type="ECO:0000313" key="2">
    <source>
        <dbReference type="Proteomes" id="UP000053271"/>
    </source>
</evidence>
<dbReference type="EMBL" id="LMWS01000018">
    <property type="protein sequence ID" value="KUN37747.1"/>
    <property type="molecule type" value="Genomic_DNA"/>
</dbReference>
<dbReference type="Proteomes" id="UP000053271">
    <property type="component" value="Unassembled WGS sequence"/>
</dbReference>
<reference evidence="1 2" key="1">
    <citation type="submission" date="2015-10" db="EMBL/GenBank/DDBJ databases">
        <title>Draft genome sequence of Streptomyces longwoodensis DSM 41677, type strain for the species Streptomyces longwoodensis.</title>
        <authorList>
            <person name="Ruckert C."/>
            <person name="Winkler A."/>
            <person name="Kalinowski J."/>
            <person name="Kampfer P."/>
            <person name="Glaeser S."/>
        </authorList>
    </citation>
    <scope>NUCLEOTIDE SEQUENCE [LARGE SCALE GENOMIC DNA]</scope>
    <source>
        <strain evidence="1 2">DSM 41677</strain>
    </source>
</reference>
<organism evidence="1 2">
    <name type="scientific">Streptomyces longwoodensis</name>
    <dbReference type="NCBI Taxonomy" id="68231"/>
    <lineage>
        <taxon>Bacteria</taxon>
        <taxon>Bacillati</taxon>
        <taxon>Actinomycetota</taxon>
        <taxon>Actinomycetes</taxon>
        <taxon>Kitasatosporales</taxon>
        <taxon>Streptomycetaceae</taxon>
        <taxon>Streptomyces</taxon>
    </lineage>
</organism>
<evidence type="ECO:0000313" key="1">
    <source>
        <dbReference type="EMBL" id="KUN37747.1"/>
    </source>
</evidence>